<dbReference type="EMBL" id="JXTB01000934">
    <property type="protein sequence ID" value="PON31750.1"/>
    <property type="molecule type" value="Genomic_DNA"/>
</dbReference>
<dbReference type="STRING" id="3476.A0A2P5A5F1"/>
<protein>
    <submittedName>
        <fullName evidence="4">Xanthine dehydrogenase C subunit</fullName>
    </submittedName>
</protein>
<dbReference type="GO" id="GO:0071949">
    <property type="term" value="F:FAD binding"/>
    <property type="evidence" value="ECO:0007669"/>
    <property type="project" value="InterPro"/>
</dbReference>
<comment type="cofactor">
    <cofactor evidence="1">
        <name>FAD</name>
        <dbReference type="ChEBI" id="CHEBI:57692"/>
    </cofactor>
</comment>
<dbReference type="InterPro" id="IPR016169">
    <property type="entry name" value="FAD-bd_PCMH_sub2"/>
</dbReference>
<evidence type="ECO:0000256" key="1">
    <source>
        <dbReference type="ARBA" id="ARBA00001974"/>
    </source>
</evidence>
<evidence type="ECO:0000256" key="2">
    <source>
        <dbReference type="SAM" id="SignalP"/>
    </source>
</evidence>
<evidence type="ECO:0000259" key="3">
    <source>
        <dbReference type="PROSITE" id="PS51387"/>
    </source>
</evidence>
<organism evidence="4 5">
    <name type="scientific">Parasponia andersonii</name>
    <name type="common">Sponia andersonii</name>
    <dbReference type="NCBI Taxonomy" id="3476"/>
    <lineage>
        <taxon>Eukaryota</taxon>
        <taxon>Viridiplantae</taxon>
        <taxon>Streptophyta</taxon>
        <taxon>Embryophyta</taxon>
        <taxon>Tracheophyta</taxon>
        <taxon>Spermatophyta</taxon>
        <taxon>Magnoliopsida</taxon>
        <taxon>eudicotyledons</taxon>
        <taxon>Gunneridae</taxon>
        <taxon>Pentapetalae</taxon>
        <taxon>rosids</taxon>
        <taxon>fabids</taxon>
        <taxon>Rosales</taxon>
        <taxon>Cannabaceae</taxon>
        <taxon>Parasponia</taxon>
    </lineage>
</organism>
<dbReference type="InterPro" id="IPR036318">
    <property type="entry name" value="FAD-bd_PCMH-like_sf"/>
</dbReference>
<feature type="domain" description="FAD-binding PCMH-type" evidence="3">
    <location>
        <begin position="72"/>
        <end position="246"/>
    </location>
</feature>
<reference evidence="5" key="1">
    <citation type="submission" date="2016-06" db="EMBL/GenBank/DDBJ databases">
        <title>Parallel loss of symbiosis genes in relatives of nitrogen-fixing non-legume Parasponia.</title>
        <authorList>
            <person name="Van Velzen R."/>
            <person name="Holmer R."/>
            <person name="Bu F."/>
            <person name="Rutten L."/>
            <person name="Van Zeijl A."/>
            <person name="Liu W."/>
            <person name="Santuari L."/>
            <person name="Cao Q."/>
            <person name="Sharma T."/>
            <person name="Shen D."/>
            <person name="Roswanjaya Y."/>
            <person name="Wardhani T."/>
            <person name="Kalhor M.S."/>
            <person name="Jansen J."/>
            <person name="Van den Hoogen J."/>
            <person name="Gungor B."/>
            <person name="Hartog M."/>
            <person name="Hontelez J."/>
            <person name="Verver J."/>
            <person name="Yang W.-C."/>
            <person name="Schijlen E."/>
            <person name="Repin R."/>
            <person name="Schilthuizen M."/>
            <person name="Schranz E."/>
            <person name="Heidstra R."/>
            <person name="Miyata K."/>
            <person name="Fedorova E."/>
            <person name="Kohlen W."/>
            <person name="Bisseling T."/>
            <person name="Smit S."/>
            <person name="Geurts R."/>
        </authorList>
    </citation>
    <scope>NUCLEOTIDE SEQUENCE [LARGE SCALE GENOMIC DNA]</scope>
    <source>
        <strain evidence="5">cv. WU1-14</strain>
    </source>
</reference>
<keyword evidence="2" id="KW-0732">Signal</keyword>
<dbReference type="InterPro" id="IPR016166">
    <property type="entry name" value="FAD-bd_PCMH"/>
</dbReference>
<sequence>MYCAFTLLFPVILLVSFCMADSAYIHEHFLPCLSQHFSNSTSRSKLIYTPNDKSYFEILNSTIQNPRFSSPLNPNLCIIITHFHASQVQATVNCSQKHGIETRIRSGGHDSEGFSYVSDVLFVILDLRNLRSIKIDVDQKLAWVEDGATLGEVYYSIAKKSENLGFPAGVCPTVCVGGHFSGGGYGHLMRKYGLAVDNIIDAKLVNIEGRILDRQSMGEDLFWPICGGGAVSFGVVLSWKIRLVYVQSKVTVFSLVRNLELNETKKLVHKWQYIPINLMMIC</sequence>
<dbReference type="PANTHER" id="PTHR32448">
    <property type="entry name" value="OS08G0158400 PROTEIN"/>
    <property type="match status" value="1"/>
</dbReference>
<dbReference type="Gene3D" id="3.30.465.10">
    <property type="match status" value="1"/>
</dbReference>
<evidence type="ECO:0000313" key="5">
    <source>
        <dbReference type="Proteomes" id="UP000237105"/>
    </source>
</evidence>
<comment type="caution">
    <text evidence="4">The sequence shown here is derived from an EMBL/GenBank/DDBJ whole genome shotgun (WGS) entry which is preliminary data.</text>
</comment>
<dbReference type="OrthoDB" id="1694385at2759"/>
<dbReference type="Gene3D" id="3.30.43.10">
    <property type="entry name" value="Uridine Diphospho-n-acetylenolpyruvylglucosamine Reductase, domain 2"/>
    <property type="match status" value="1"/>
</dbReference>
<dbReference type="PROSITE" id="PS51387">
    <property type="entry name" value="FAD_PCMH"/>
    <property type="match status" value="1"/>
</dbReference>
<dbReference type="AlphaFoldDB" id="A0A2P5A5F1"/>
<proteinExistence type="predicted"/>
<gene>
    <name evidence="4" type="ORF">PanWU01x14_367250</name>
</gene>
<evidence type="ECO:0000313" key="4">
    <source>
        <dbReference type="EMBL" id="PON31750.1"/>
    </source>
</evidence>
<dbReference type="InterPro" id="IPR006094">
    <property type="entry name" value="Oxid_FAD_bind_N"/>
</dbReference>
<dbReference type="SUPFAM" id="SSF56176">
    <property type="entry name" value="FAD-binding/transporter-associated domain-like"/>
    <property type="match status" value="1"/>
</dbReference>
<keyword evidence="5" id="KW-1185">Reference proteome</keyword>
<feature type="signal peptide" evidence="2">
    <location>
        <begin position="1"/>
        <end position="22"/>
    </location>
</feature>
<dbReference type="Proteomes" id="UP000237105">
    <property type="component" value="Unassembled WGS sequence"/>
</dbReference>
<name>A0A2P5A5F1_PARAD</name>
<accession>A0A2P5A5F1</accession>
<dbReference type="InterPro" id="IPR016167">
    <property type="entry name" value="FAD-bd_PCMH_sub1"/>
</dbReference>
<feature type="chain" id="PRO_5015169953" evidence="2">
    <location>
        <begin position="23"/>
        <end position="282"/>
    </location>
</feature>
<dbReference type="Pfam" id="PF01565">
    <property type="entry name" value="FAD_binding_4"/>
    <property type="match status" value="1"/>
</dbReference>